<reference evidence="2 3" key="1">
    <citation type="submission" date="2024-01" db="EMBL/GenBank/DDBJ databases">
        <title>A telomere-to-telomere, gap-free genome of sweet tea (Lithocarpus litseifolius).</title>
        <authorList>
            <person name="Zhou J."/>
        </authorList>
    </citation>
    <scope>NUCLEOTIDE SEQUENCE [LARGE SCALE GENOMIC DNA]</scope>
    <source>
        <strain evidence="2">Zhou-2022a</strain>
        <tissue evidence="2">Leaf</tissue>
    </source>
</reference>
<keyword evidence="3" id="KW-1185">Reference proteome</keyword>
<evidence type="ECO:0000259" key="1">
    <source>
        <dbReference type="Pfam" id="PF13966"/>
    </source>
</evidence>
<comment type="caution">
    <text evidence="2">The sequence shown here is derived from an EMBL/GenBank/DDBJ whole genome shotgun (WGS) entry which is preliminary data.</text>
</comment>
<dbReference type="EMBL" id="JAZDWU010000004">
    <property type="protein sequence ID" value="KAL0004505.1"/>
    <property type="molecule type" value="Genomic_DNA"/>
</dbReference>
<organism evidence="2 3">
    <name type="scientific">Lithocarpus litseifolius</name>
    <dbReference type="NCBI Taxonomy" id="425828"/>
    <lineage>
        <taxon>Eukaryota</taxon>
        <taxon>Viridiplantae</taxon>
        <taxon>Streptophyta</taxon>
        <taxon>Embryophyta</taxon>
        <taxon>Tracheophyta</taxon>
        <taxon>Spermatophyta</taxon>
        <taxon>Magnoliopsida</taxon>
        <taxon>eudicotyledons</taxon>
        <taxon>Gunneridae</taxon>
        <taxon>Pentapetalae</taxon>
        <taxon>rosids</taxon>
        <taxon>fabids</taxon>
        <taxon>Fagales</taxon>
        <taxon>Fagaceae</taxon>
        <taxon>Lithocarpus</taxon>
    </lineage>
</organism>
<gene>
    <name evidence="2" type="ORF">SO802_012066</name>
</gene>
<dbReference type="Proteomes" id="UP001459277">
    <property type="component" value="Unassembled WGS sequence"/>
</dbReference>
<evidence type="ECO:0000313" key="3">
    <source>
        <dbReference type="Proteomes" id="UP001459277"/>
    </source>
</evidence>
<protein>
    <recommendedName>
        <fullName evidence="1">Reverse transcriptase zinc-binding domain-containing protein</fullName>
    </recommendedName>
</protein>
<proteinExistence type="predicted"/>
<dbReference type="AlphaFoldDB" id="A0AAW2D586"/>
<accession>A0AAW2D586</accession>
<feature type="domain" description="Reverse transcriptase zinc-binding" evidence="1">
    <location>
        <begin position="20"/>
        <end position="95"/>
    </location>
</feature>
<dbReference type="Pfam" id="PF13966">
    <property type="entry name" value="zf-RVT"/>
    <property type="match status" value="1"/>
</dbReference>
<name>A0AAW2D586_9ROSI</name>
<evidence type="ECO:0000313" key="2">
    <source>
        <dbReference type="EMBL" id="KAL0004505.1"/>
    </source>
</evidence>
<sequence>MVKSAYKVAYRLRYHHKAEHSAAKIHGSKWNMIWRLNVPPKVCTFIWRACSNCFPTRDNLHCRRVRIDRTCKMCKQEPETTLHVLWTCPFARNVWALVRGRIQKSSNGVEDFFLLFRQMQTKVSKQELELWATTAWAIWNARNKMIFEQFQSHLNIILEGAIGSHEEYQSLMETQRIARKQKIWTISNKTHVH</sequence>
<dbReference type="InterPro" id="IPR026960">
    <property type="entry name" value="RVT-Znf"/>
</dbReference>